<protein>
    <submittedName>
        <fullName evidence="2">Uncharacterized protein</fullName>
    </submittedName>
</protein>
<comment type="caution">
    <text evidence="2">The sequence shown here is derived from an EMBL/GenBank/DDBJ whole genome shotgun (WGS) entry which is preliminary data.</text>
</comment>
<feature type="region of interest" description="Disordered" evidence="1">
    <location>
        <begin position="48"/>
        <end position="105"/>
    </location>
</feature>
<gene>
    <name evidence="2" type="ORF">DLAC_00805</name>
</gene>
<feature type="compositionally biased region" description="Basic and acidic residues" evidence="1">
    <location>
        <begin position="95"/>
        <end position="105"/>
    </location>
</feature>
<keyword evidence="3" id="KW-1185">Reference proteome</keyword>
<dbReference type="EMBL" id="LODT01000004">
    <property type="protein sequence ID" value="KYR02013.1"/>
    <property type="molecule type" value="Genomic_DNA"/>
</dbReference>
<accession>A0A152A701</accession>
<evidence type="ECO:0000313" key="2">
    <source>
        <dbReference type="EMBL" id="KYR02013.1"/>
    </source>
</evidence>
<dbReference type="InParanoid" id="A0A152A701"/>
<dbReference type="Proteomes" id="UP000076078">
    <property type="component" value="Unassembled WGS sequence"/>
</dbReference>
<name>A0A152A701_TIELA</name>
<organism evidence="2 3">
    <name type="scientific">Tieghemostelium lacteum</name>
    <name type="common">Slime mold</name>
    <name type="synonym">Dictyostelium lacteum</name>
    <dbReference type="NCBI Taxonomy" id="361077"/>
    <lineage>
        <taxon>Eukaryota</taxon>
        <taxon>Amoebozoa</taxon>
        <taxon>Evosea</taxon>
        <taxon>Eumycetozoa</taxon>
        <taxon>Dictyostelia</taxon>
        <taxon>Dictyosteliales</taxon>
        <taxon>Raperosteliaceae</taxon>
        <taxon>Tieghemostelium</taxon>
    </lineage>
</organism>
<proteinExistence type="predicted"/>
<dbReference type="AlphaFoldDB" id="A0A152A701"/>
<sequence>MNESDKKKTTEFVSAKGSAIRISNETFEMAENKIKSIPDKEIQEFIITSKKTTSLKRQRDDDDDIKEVNSPIDQMNTEDDINDYQDQKGNTEQQSDTKKFNSDNKIKTGFVTGNGSLIKVHKDILNKSHTLAYESNVDDKDLEKYNLDIIEQPVKKF</sequence>
<evidence type="ECO:0000313" key="3">
    <source>
        <dbReference type="Proteomes" id="UP000076078"/>
    </source>
</evidence>
<reference evidence="2 3" key="1">
    <citation type="submission" date="2015-12" db="EMBL/GenBank/DDBJ databases">
        <title>Dictyostelia acquired genes for synthesis and detection of signals that induce cell-type specialization by lateral gene transfer from prokaryotes.</title>
        <authorList>
            <person name="Gloeckner G."/>
            <person name="Schaap P."/>
        </authorList>
    </citation>
    <scope>NUCLEOTIDE SEQUENCE [LARGE SCALE GENOMIC DNA]</scope>
    <source>
        <strain evidence="2 3">TK</strain>
    </source>
</reference>
<evidence type="ECO:0000256" key="1">
    <source>
        <dbReference type="SAM" id="MobiDB-lite"/>
    </source>
</evidence>